<dbReference type="AlphaFoldDB" id="A0A834IT33"/>
<evidence type="ECO:0000256" key="1">
    <source>
        <dbReference type="SAM" id="MobiDB-lite"/>
    </source>
</evidence>
<reference evidence="2" key="1">
    <citation type="submission" date="2020-08" db="EMBL/GenBank/DDBJ databases">
        <title>Genome sequencing and assembly of the red palm weevil Rhynchophorus ferrugineus.</title>
        <authorList>
            <person name="Dias G.B."/>
            <person name="Bergman C.M."/>
            <person name="Manee M."/>
        </authorList>
    </citation>
    <scope>NUCLEOTIDE SEQUENCE</scope>
    <source>
        <strain evidence="2">AA-2017</strain>
        <tissue evidence="2">Whole larva</tissue>
    </source>
</reference>
<feature type="region of interest" description="Disordered" evidence="1">
    <location>
        <begin position="1"/>
        <end position="34"/>
    </location>
</feature>
<protein>
    <submittedName>
        <fullName evidence="2">Uncharacterized protein</fullName>
    </submittedName>
</protein>
<sequence>MQVIGAGARAPSNQRLSRRRSGSTVLVQNQAGRLRRRRMPLKRVRVFVQPDRRADRYSWKSVPVNVPE</sequence>
<evidence type="ECO:0000313" key="3">
    <source>
        <dbReference type="Proteomes" id="UP000625711"/>
    </source>
</evidence>
<accession>A0A834IT33</accession>
<keyword evidence="3" id="KW-1185">Reference proteome</keyword>
<gene>
    <name evidence="2" type="ORF">GWI33_010500</name>
</gene>
<comment type="caution">
    <text evidence="2">The sequence shown here is derived from an EMBL/GenBank/DDBJ whole genome shotgun (WGS) entry which is preliminary data.</text>
</comment>
<organism evidence="2 3">
    <name type="scientific">Rhynchophorus ferrugineus</name>
    <name type="common">Red palm weevil</name>
    <name type="synonym">Curculio ferrugineus</name>
    <dbReference type="NCBI Taxonomy" id="354439"/>
    <lineage>
        <taxon>Eukaryota</taxon>
        <taxon>Metazoa</taxon>
        <taxon>Ecdysozoa</taxon>
        <taxon>Arthropoda</taxon>
        <taxon>Hexapoda</taxon>
        <taxon>Insecta</taxon>
        <taxon>Pterygota</taxon>
        <taxon>Neoptera</taxon>
        <taxon>Endopterygota</taxon>
        <taxon>Coleoptera</taxon>
        <taxon>Polyphaga</taxon>
        <taxon>Cucujiformia</taxon>
        <taxon>Curculionidae</taxon>
        <taxon>Dryophthorinae</taxon>
        <taxon>Rhynchophorus</taxon>
    </lineage>
</organism>
<feature type="compositionally biased region" description="Polar residues" evidence="1">
    <location>
        <begin position="22"/>
        <end position="31"/>
    </location>
</feature>
<evidence type="ECO:0000313" key="2">
    <source>
        <dbReference type="EMBL" id="KAF7285591.1"/>
    </source>
</evidence>
<name>A0A834IT33_RHYFE</name>
<dbReference type="Proteomes" id="UP000625711">
    <property type="component" value="Unassembled WGS sequence"/>
</dbReference>
<proteinExistence type="predicted"/>
<dbReference type="EMBL" id="JAACXV010000051">
    <property type="protein sequence ID" value="KAF7285591.1"/>
    <property type="molecule type" value="Genomic_DNA"/>
</dbReference>